<gene>
    <name evidence="1" type="ORF">Cni_G08883</name>
</gene>
<sequence>MEFSVRLLSFHRKESRRLPLRLRQKKLRISVSGNSDSPLLVPRKVSDVERLLIDRTGAAA</sequence>
<evidence type="ECO:0000313" key="2">
    <source>
        <dbReference type="Proteomes" id="UP001327560"/>
    </source>
</evidence>
<reference evidence="1 2" key="1">
    <citation type="submission" date="2023-10" db="EMBL/GenBank/DDBJ databases">
        <title>Chromosome-scale genome assembly provides insights into flower coloration mechanisms of Canna indica.</title>
        <authorList>
            <person name="Li C."/>
        </authorList>
    </citation>
    <scope>NUCLEOTIDE SEQUENCE [LARGE SCALE GENOMIC DNA]</scope>
    <source>
        <tissue evidence="1">Flower</tissue>
    </source>
</reference>
<accession>A0AAQ3K396</accession>
<name>A0AAQ3K396_9LILI</name>
<keyword evidence="2" id="KW-1185">Reference proteome</keyword>
<dbReference type="Proteomes" id="UP001327560">
    <property type="component" value="Chromosome 3"/>
</dbReference>
<proteinExistence type="predicted"/>
<evidence type="ECO:0000313" key="1">
    <source>
        <dbReference type="EMBL" id="WOL00170.1"/>
    </source>
</evidence>
<organism evidence="1 2">
    <name type="scientific">Canna indica</name>
    <name type="common">Indian-shot</name>
    <dbReference type="NCBI Taxonomy" id="4628"/>
    <lineage>
        <taxon>Eukaryota</taxon>
        <taxon>Viridiplantae</taxon>
        <taxon>Streptophyta</taxon>
        <taxon>Embryophyta</taxon>
        <taxon>Tracheophyta</taxon>
        <taxon>Spermatophyta</taxon>
        <taxon>Magnoliopsida</taxon>
        <taxon>Liliopsida</taxon>
        <taxon>Zingiberales</taxon>
        <taxon>Cannaceae</taxon>
        <taxon>Canna</taxon>
    </lineage>
</organism>
<dbReference type="EMBL" id="CP136892">
    <property type="protein sequence ID" value="WOL00170.1"/>
    <property type="molecule type" value="Genomic_DNA"/>
</dbReference>
<protein>
    <submittedName>
        <fullName evidence="1">Uncharacterized protein</fullName>
    </submittedName>
</protein>
<dbReference type="AlphaFoldDB" id="A0AAQ3K396"/>